<evidence type="ECO:0000313" key="1">
    <source>
        <dbReference type="EMBL" id="KAI4314949.1"/>
    </source>
</evidence>
<gene>
    <name evidence="1" type="ORF">L6164_027805</name>
</gene>
<dbReference type="EMBL" id="CM039436">
    <property type="protein sequence ID" value="KAI4314949.1"/>
    <property type="molecule type" value="Genomic_DNA"/>
</dbReference>
<keyword evidence="2" id="KW-1185">Reference proteome</keyword>
<accession>A0ACB9LUF4</accession>
<reference evidence="1 2" key="1">
    <citation type="journal article" date="2022" name="DNA Res.">
        <title>Chromosomal-level genome assembly of the orchid tree Bauhinia variegata (Leguminosae; Cercidoideae) supports the allotetraploid origin hypothesis of Bauhinia.</title>
        <authorList>
            <person name="Zhong Y."/>
            <person name="Chen Y."/>
            <person name="Zheng D."/>
            <person name="Pang J."/>
            <person name="Liu Y."/>
            <person name="Luo S."/>
            <person name="Meng S."/>
            <person name="Qian L."/>
            <person name="Wei D."/>
            <person name="Dai S."/>
            <person name="Zhou R."/>
        </authorList>
    </citation>
    <scope>NUCLEOTIDE SEQUENCE [LARGE SCALE GENOMIC DNA]</scope>
    <source>
        <strain evidence="1">BV-YZ2020</strain>
    </source>
</reference>
<comment type="caution">
    <text evidence="1">The sequence shown here is derived from an EMBL/GenBank/DDBJ whole genome shotgun (WGS) entry which is preliminary data.</text>
</comment>
<sequence length="731" mass="79887">MLDDRFLHVDWGSFQPAEAFNCFLVLSCIFFCVAAYGTCSVNEMQNPPEYDACAASGNNYNLGFSDTIVRDTSFHCGAPTTHYSFESVCPNSHLFGFPSTLSGFSYKEENPKETCTENSGSQFNGPFCVELTQDGRQAGNESWSSDYGMFKLINGKVFSCSFNSKGINDLSSCQTEGANKGDLSSCGGCSLWQGTIHSWPKNSEVLESSSIDGSFSPSIRISPAILDWGHKYLYSPLVVFLTVSNTCNNNILHLYEPFSTDSQLYPCNFSTNSLGPSESALICFVFFPKRLGLSSAHLILQTSSGGFLVEAKGYATESPVGIQSLLGLKISPGGKLSKNFSLFNPFDETLYVEEITALGHNFVETEAICGIKNFQVLDDLFLSTIKDRLVVKRDQGGSPIVAIRPHKNWEISPRTSETLIEIDISAGFEGKTFGAFCLHLEWSSQDKSDIVMVPVEAEVDINSASEKVGIFVSATLEGISACDGGETVIIISVRNDASYVSRFVKVIEVAETEIFHVKYTEGLLLFPSFITQVAVIYCSNLHSGLHDLPPEKSNLEENCKLLVLTNDSTSPQIEIPCAGILYMCFGLQKLSSVGLEKKSRYSESGNISGGYVGSTMQLSPKVVVVETSEIDELVLGNWVSHGTTSGISVLEDHEVLFPTIQVGSYVSRWITVKNPSQHQVIMQLVLNLGEIIDECRRPDDLIRPSPSNSLVLDESITPIRYGFSVPEGALT</sequence>
<proteinExistence type="predicted"/>
<organism evidence="1 2">
    <name type="scientific">Bauhinia variegata</name>
    <name type="common">Purple orchid tree</name>
    <name type="synonym">Phanera variegata</name>
    <dbReference type="NCBI Taxonomy" id="167791"/>
    <lineage>
        <taxon>Eukaryota</taxon>
        <taxon>Viridiplantae</taxon>
        <taxon>Streptophyta</taxon>
        <taxon>Embryophyta</taxon>
        <taxon>Tracheophyta</taxon>
        <taxon>Spermatophyta</taxon>
        <taxon>Magnoliopsida</taxon>
        <taxon>eudicotyledons</taxon>
        <taxon>Gunneridae</taxon>
        <taxon>Pentapetalae</taxon>
        <taxon>rosids</taxon>
        <taxon>fabids</taxon>
        <taxon>Fabales</taxon>
        <taxon>Fabaceae</taxon>
        <taxon>Cercidoideae</taxon>
        <taxon>Cercideae</taxon>
        <taxon>Bauhiniinae</taxon>
        <taxon>Bauhinia</taxon>
    </lineage>
</organism>
<evidence type="ECO:0000313" key="2">
    <source>
        <dbReference type="Proteomes" id="UP000828941"/>
    </source>
</evidence>
<name>A0ACB9LUF4_BAUVA</name>
<protein>
    <submittedName>
        <fullName evidence="1">Uncharacterized protein</fullName>
    </submittedName>
</protein>
<dbReference type="Proteomes" id="UP000828941">
    <property type="component" value="Chromosome 11"/>
</dbReference>